<organism evidence="1">
    <name type="scientific">Arundo donax</name>
    <name type="common">Giant reed</name>
    <name type="synonym">Donax arundinaceus</name>
    <dbReference type="NCBI Taxonomy" id="35708"/>
    <lineage>
        <taxon>Eukaryota</taxon>
        <taxon>Viridiplantae</taxon>
        <taxon>Streptophyta</taxon>
        <taxon>Embryophyta</taxon>
        <taxon>Tracheophyta</taxon>
        <taxon>Spermatophyta</taxon>
        <taxon>Magnoliopsida</taxon>
        <taxon>Liliopsida</taxon>
        <taxon>Poales</taxon>
        <taxon>Poaceae</taxon>
        <taxon>PACMAD clade</taxon>
        <taxon>Arundinoideae</taxon>
        <taxon>Arundineae</taxon>
        <taxon>Arundo</taxon>
    </lineage>
</organism>
<evidence type="ECO:0000313" key="1">
    <source>
        <dbReference type="EMBL" id="JAE23723.1"/>
    </source>
</evidence>
<dbReference type="EMBL" id="GBRH01174173">
    <property type="protein sequence ID" value="JAE23723.1"/>
    <property type="molecule type" value="Transcribed_RNA"/>
</dbReference>
<accession>A0A0A9GT32</accession>
<proteinExistence type="predicted"/>
<reference evidence="1" key="1">
    <citation type="submission" date="2014-09" db="EMBL/GenBank/DDBJ databases">
        <authorList>
            <person name="Magalhaes I.L.F."/>
            <person name="Oliveira U."/>
            <person name="Santos F.R."/>
            <person name="Vidigal T.H.D.A."/>
            <person name="Brescovit A.D."/>
            <person name="Santos A.J."/>
        </authorList>
    </citation>
    <scope>NUCLEOTIDE SEQUENCE</scope>
    <source>
        <tissue evidence="1">Shoot tissue taken approximately 20 cm above the soil surface</tissue>
    </source>
</reference>
<name>A0A0A9GT32_ARUDO</name>
<dbReference type="AlphaFoldDB" id="A0A0A9GT32"/>
<reference evidence="1" key="2">
    <citation type="journal article" date="2015" name="Data Brief">
        <title>Shoot transcriptome of the giant reed, Arundo donax.</title>
        <authorList>
            <person name="Barrero R.A."/>
            <person name="Guerrero F.D."/>
            <person name="Moolhuijzen P."/>
            <person name="Goolsby J.A."/>
            <person name="Tidwell J."/>
            <person name="Bellgard S.E."/>
            <person name="Bellgard M.I."/>
        </authorList>
    </citation>
    <scope>NUCLEOTIDE SEQUENCE</scope>
    <source>
        <tissue evidence="1">Shoot tissue taken approximately 20 cm above the soil surface</tissue>
    </source>
</reference>
<sequence length="61" mass="6433">MQEPRRLRLLLLVSHENRNAELSGEELVGVASPAGGTAMWVTSAATALSNTPVESASGSRR</sequence>
<protein>
    <submittedName>
        <fullName evidence="1">Uncharacterized protein</fullName>
    </submittedName>
</protein>